<dbReference type="GeneTree" id="ENSGT00970000197744"/>
<dbReference type="Pfam" id="PF12796">
    <property type="entry name" value="Ank_2"/>
    <property type="match status" value="1"/>
</dbReference>
<dbReference type="Gene3D" id="1.25.40.20">
    <property type="entry name" value="Ankyrin repeat-containing domain"/>
    <property type="match status" value="1"/>
</dbReference>
<evidence type="ECO:0000313" key="4">
    <source>
        <dbReference type="Ensembl" id="ENSHHUP00000021161.1"/>
    </source>
</evidence>
<dbReference type="Ensembl" id="ENSHHUT00000021954.1">
    <property type="protein sequence ID" value="ENSHHUP00000021161.1"/>
    <property type="gene ID" value="ENSHHUG00000013262.1"/>
</dbReference>
<evidence type="ECO:0000313" key="5">
    <source>
        <dbReference type="Proteomes" id="UP000314982"/>
    </source>
</evidence>
<keyword evidence="2 3" id="KW-0040">ANK repeat</keyword>
<sequence length="70" mass="7581">MGQRHHPRPAGWAGLAVAARERNVRRVSLLIQRGCSVDSRDNRGWNALHEAAAAGTIVCVRQLLKAAGKV</sequence>
<organism evidence="4 5">
    <name type="scientific">Hucho hucho</name>
    <name type="common">huchen</name>
    <dbReference type="NCBI Taxonomy" id="62062"/>
    <lineage>
        <taxon>Eukaryota</taxon>
        <taxon>Metazoa</taxon>
        <taxon>Chordata</taxon>
        <taxon>Craniata</taxon>
        <taxon>Vertebrata</taxon>
        <taxon>Euteleostomi</taxon>
        <taxon>Actinopterygii</taxon>
        <taxon>Neopterygii</taxon>
        <taxon>Teleostei</taxon>
        <taxon>Protacanthopterygii</taxon>
        <taxon>Salmoniformes</taxon>
        <taxon>Salmonidae</taxon>
        <taxon>Salmoninae</taxon>
        <taxon>Hucho</taxon>
    </lineage>
</organism>
<dbReference type="SUPFAM" id="SSF48403">
    <property type="entry name" value="Ankyrin repeat"/>
    <property type="match status" value="1"/>
</dbReference>
<feature type="repeat" description="ANK" evidence="3">
    <location>
        <begin position="10"/>
        <end position="42"/>
    </location>
</feature>
<reference evidence="5" key="1">
    <citation type="submission" date="2018-06" db="EMBL/GenBank/DDBJ databases">
        <title>Genome assembly of Danube salmon.</title>
        <authorList>
            <person name="Macqueen D.J."/>
            <person name="Gundappa M.K."/>
        </authorList>
    </citation>
    <scope>NUCLEOTIDE SEQUENCE [LARGE SCALE GENOMIC DNA]</scope>
</reference>
<protein>
    <submittedName>
        <fullName evidence="4">Uncharacterized protein</fullName>
    </submittedName>
</protein>
<proteinExistence type="predicted"/>
<dbReference type="Proteomes" id="UP000314982">
    <property type="component" value="Unassembled WGS sequence"/>
</dbReference>
<accession>A0A4W5L6K3</accession>
<name>A0A4W5L6K3_9TELE</name>
<reference evidence="4" key="2">
    <citation type="submission" date="2025-08" db="UniProtKB">
        <authorList>
            <consortium name="Ensembl"/>
        </authorList>
    </citation>
    <scope>IDENTIFICATION</scope>
</reference>
<dbReference type="PANTHER" id="PTHR24171">
    <property type="entry name" value="ANKYRIN REPEAT DOMAIN-CONTAINING PROTEIN 39-RELATED"/>
    <property type="match status" value="1"/>
</dbReference>
<dbReference type="STRING" id="62062.ENSHHUP00000021161"/>
<keyword evidence="5" id="KW-1185">Reference proteome</keyword>
<dbReference type="PROSITE" id="PS50088">
    <property type="entry name" value="ANK_REPEAT"/>
    <property type="match status" value="1"/>
</dbReference>
<evidence type="ECO:0000256" key="2">
    <source>
        <dbReference type="ARBA" id="ARBA00023043"/>
    </source>
</evidence>
<dbReference type="AlphaFoldDB" id="A0A4W5L6K3"/>
<dbReference type="InterPro" id="IPR036770">
    <property type="entry name" value="Ankyrin_rpt-contain_sf"/>
</dbReference>
<evidence type="ECO:0000256" key="1">
    <source>
        <dbReference type="ARBA" id="ARBA00022737"/>
    </source>
</evidence>
<evidence type="ECO:0000256" key="3">
    <source>
        <dbReference type="PROSITE-ProRule" id="PRU00023"/>
    </source>
</evidence>
<keyword evidence="1" id="KW-0677">Repeat</keyword>
<dbReference type="InterPro" id="IPR002110">
    <property type="entry name" value="Ankyrin_rpt"/>
</dbReference>
<reference evidence="4" key="3">
    <citation type="submission" date="2025-09" db="UniProtKB">
        <authorList>
            <consortium name="Ensembl"/>
        </authorList>
    </citation>
    <scope>IDENTIFICATION</scope>
</reference>